<evidence type="ECO:0000256" key="2">
    <source>
        <dbReference type="SAM" id="SignalP"/>
    </source>
</evidence>
<evidence type="ECO:0000256" key="1">
    <source>
        <dbReference type="SAM" id="Phobius"/>
    </source>
</evidence>
<organism evidence="3 4">
    <name type="scientific">Blastococcus aggregatus</name>
    <dbReference type="NCBI Taxonomy" id="38502"/>
    <lineage>
        <taxon>Bacteria</taxon>
        <taxon>Bacillati</taxon>
        <taxon>Actinomycetota</taxon>
        <taxon>Actinomycetes</taxon>
        <taxon>Geodermatophilales</taxon>
        <taxon>Geodermatophilaceae</taxon>
        <taxon>Blastococcus</taxon>
    </lineage>
</organism>
<evidence type="ECO:0000313" key="4">
    <source>
        <dbReference type="Proteomes" id="UP000219435"/>
    </source>
</evidence>
<keyword evidence="1" id="KW-0472">Membrane</keyword>
<dbReference type="Proteomes" id="UP000219435">
    <property type="component" value="Unassembled WGS sequence"/>
</dbReference>
<proteinExistence type="predicted"/>
<reference evidence="4" key="1">
    <citation type="submission" date="2017-08" db="EMBL/GenBank/DDBJ databases">
        <authorList>
            <person name="Varghese N."/>
            <person name="Submissions S."/>
        </authorList>
    </citation>
    <scope>NUCLEOTIDE SEQUENCE [LARGE SCALE GENOMIC DNA]</scope>
    <source>
        <strain evidence="4">DSM 4725</strain>
    </source>
</reference>
<gene>
    <name evidence="3" type="ORF">SAMN05660748_0164</name>
</gene>
<dbReference type="EMBL" id="OBQI01000001">
    <property type="protein sequence ID" value="SOC46306.1"/>
    <property type="molecule type" value="Genomic_DNA"/>
</dbReference>
<feature type="chain" id="PRO_5039542381" evidence="2">
    <location>
        <begin position="26"/>
        <end position="156"/>
    </location>
</feature>
<feature type="transmembrane region" description="Helical" evidence="1">
    <location>
        <begin position="98"/>
        <end position="119"/>
    </location>
</feature>
<protein>
    <submittedName>
        <fullName evidence="3">Uncharacterized protein</fullName>
    </submittedName>
</protein>
<sequence>MAARGWTALFLLAAVFALHGLQCTAAGTDHAAGHGVVTGTLAPAGLLGGGALTSATATPADAHGAHADPLATIVAAAPTAGLLAAGHGSTPVGPGGHLWTLCLAVLAAGLAVLLVSLLPRTPALPGPPRARLRTRLPTGLAPLQPPDLHALCLLRT</sequence>
<evidence type="ECO:0000313" key="3">
    <source>
        <dbReference type="EMBL" id="SOC46306.1"/>
    </source>
</evidence>
<keyword evidence="2" id="KW-0732">Signal</keyword>
<dbReference type="RefSeq" id="WP_141437018.1">
    <property type="nucleotide sequence ID" value="NZ_OBQI01000001.1"/>
</dbReference>
<feature type="signal peptide" evidence="2">
    <location>
        <begin position="1"/>
        <end position="25"/>
    </location>
</feature>
<keyword evidence="1" id="KW-1133">Transmembrane helix</keyword>
<keyword evidence="4" id="KW-1185">Reference proteome</keyword>
<dbReference type="AlphaFoldDB" id="A0A285UZY4"/>
<name>A0A285UZY4_9ACTN</name>
<keyword evidence="1" id="KW-0812">Transmembrane</keyword>
<accession>A0A285UZY4</accession>